<dbReference type="EMBL" id="JAOF01000001">
    <property type="protein sequence ID" value="EUA47132.1"/>
    <property type="molecule type" value="Genomic_DNA"/>
</dbReference>
<organism evidence="1 2">
    <name type="scientific">Mycobacteroides abscessus 21</name>
    <dbReference type="NCBI Taxonomy" id="1299324"/>
    <lineage>
        <taxon>Bacteria</taxon>
        <taxon>Bacillati</taxon>
        <taxon>Actinomycetota</taxon>
        <taxon>Actinomycetes</taxon>
        <taxon>Mycobacteriales</taxon>
        <taxon>Mycobacteriaceae</taxon>
        <taxon>Mycobacteroides</taxon>
        <taxon>Mycobacteroides abscessus</taxon>
    </lineage>
</organism>
<proteinExistence type="predicted"/>
<accession>A0A829Q2I8</accession>
<sequence>MRTYGAGVARRSTICCADVTRNHRSVGIYAVSMARDLGSWLSGPAR</sequence>
<name>A0A829Q2I8_9MYCO</name>
<evidence type="ECO:0000313" key="1">
    <source>
        <dbReference type="EMBL" id="EUA47132.1"/>
    </source>
</evidence>
<gene>
    <name evidence="1" type="ORF">I543_2034</name>
</gene>
<protein>
    <submittedName>
        <fullName evidence="1">Uncharacterized protein</fullName>
    </submittedName>
</protein>
<dbReference type="Proteomes" id="UP000020103">
    <property type="component" value="Unassembled WGS sequence"/>
</dbReference>
<comment type="caution">
    <text evidence="1">The sequence shown here is derived from an EMBL/GenBank/DDBJ whole genome shotgun (WGS) entry which is preliminary data.</text>
</comment>
<reference evidence="1 2" key="1">
    <citation type="submission" date="2013-12" db="EMBL/GenBank/DDBJ databases">
        <authorList>
            <person name="Madinger N."/>
            <person name="Lenaerts A."/>
            <person name="Ordway D."/>
            <person name="DeGroote M.A."/>
            <person name="Parker T."/>
            <person name="Sizemore C."/>
            <person name="Tallon L.J."/>
            <person name="Sadzewicz L.K."/>
            <person name="Sengamalay N."/>
            <person name="Fraser C.M."/>
            <person name="Hine E."/>
            <person name="Shefchek K.A."/>
            <person name="Das S.P."/>
            <person name="Tettelin H."/>
        </authorList>
    </citation>
    <scope>NUCLEOTIDE SEQUENCE [LARGE SCALE GENOMIC DNA]</scope>
    <source>
        <strain evidence="1 2">21</strain>
    </source>
</reference>
<evidence type="ECO:0000313" key="2">
    <source>
        <dbReference type="Proteomes" id="UP000020103"/>
    </source>
</evidence>
<dbReference type="AlphaFoldDB" id="A0A829Q2I8"/>